<dbReference type="Pfam" id="PF00534">
    <property type="entry name" value="Glycos_transf_1"/>
    <property type="match status" value="1"/>
</dbReference>
<accession>A0A3D9FVZ7</accession>
<name>A0A3D9FVZ7_9FLAO</name>
<keyword evidence="3" id="KW-0808">Transferase</keyword>
<dbReference type="Proteomes" id="UP000257004">
    <property type="component" value="Unassembled WGS sequence"/>
</dbReference>
<keyword evidence="4" id="KW-1185">Reference proteome</keyword>
<evidence type="ECO:0000313" key="3">
    <source>
        <dbReference type="EMBL" id="RED24935.1"/>
    </source>
</evidence>
<proteinExistence type="predicted"/>
<evidence type="ECO:0000313" key="4">
    <source>
        <dbReference type="Proteomes" id="UP000257004"/>
    </source>
</evidence>
<evidence type="ECO:0000259" key="1">
    <source>
        <dbReference type="Pfam" id="PF00534"/>
    </source>
</evidence>
<dbReference type="OrthoDB" id="7560678at2"/>
<dbReference type="AlphaFoldDB" id="A0A3D9FVZ7"/>
<dbReference type="EMBL" id="QRDQ01000008">
    <property type="protein sequence ID" value="RED24935.1"/>
    <property type="molecule type" value="Genomic_DNA"/>
</dbReference>
<dbReference type="InterPro" id="IPR028098">
    <property type="entry name" value="Glyco_trans_4-like_N"/>
</dbReference>
<dbReference type="RefSeq" id="WP_115887790.1">
    <property type="nucleotide sequence ID" value="NZ_QRDQ01000008.1"/>
</dbReference>
<feature type="domain" description="Glycosyl transferase family 1" evidence="1">
    <location>
        <begin position="185"/>
        <end position="334"/>
    </location>
</feature>
<sequence length="366" mass="41974">MKVLHVINSLETGGAEKLLLDTIPLYNERGIQADLLLLNGEEFPFLKDLKAMNCCKIYSIGSKAYNPLHVFRLIPFLWKYDIAHVHLFPSQYWIVLAKIFSFSKIKIVVTEHSTTNPRIDNFFLSFLDRFIYKFYAKVVCISDEVYQIRKKHLRNPKSQLVVIENGVKLQNIYNAKPYERKIISESFQDQDVLLIQIASFNKHKDPKTVIKAMQYLPENYKIIFVGNGPFRENCESLANELKVAERIYFLGSRTDVPQLLKTADISILSTKGEGLSLTAIESMASEKPFIAANVSGMDIVKGAGILFEKGNAEELAFYIKKLINEKDFYETTVNACKARSKEFDIDFMIDKHVLLYQGIVKTKNEN</sequence>
<dbReference type="Gene3D" id="3.40.50.2000">
    <property type="entry name" value="Glycogen Phosphorylase B"/>
    <property type="match status" value="2"/>
</dbReference>
<dbReference type="PANTHER" id="PTHR12526">
    <property type="entry name" value="GLYCOSYLTRANSFERASE"/>
    <property type="match status" value="1"/>
</dbReference>
<reference evidence="3 4" key="1">
    <citation type="submission" date="2018-07" db="EMBL/GenBank/DDBJ databases">
        <title>Genomic Encyclopedia of Archaeal and Bacterial Type Strains, Phase II (KMG-II): from individual species to whole genera.</title>
        <authorList>
            <person name="Goeker M."/>
        </authorList>
    </citation>
    <scope>NUCLEOTIDE SEQUENCE [LARGE SCALE GENOMIC DNA]</scope>
    <source>
        <strain evidence="3 4">DSM 25795</strain>
    </source>
</reference>
<comment type="caution">
    <text evidence="3">The sequence shown here is derived from an EMBL/GenBank/DDBJ whole genome shotgun (WGS) entry which is preliminary data.</text>
</comment>
<organism evidence="3 4">
    <name type="scientific">Flavobacterium cutihirudinis</name>
    <dbReference type="NCBI Taxonomy" id="1265740"/>
    <lineage>
        <taxon>Bacteria</taxon>
        <taxon>Pseudomonadati</taxon>
        <taxon>Bacteroidota</taxon>
        <taxon>Flavobacteriia</taxon>
        <taxon>Flavobacteriales</taxon>
        <taxon>Flavobacteriaceae</taxon>
        <taxon>Flavobacterium</taxon>
    </lineage>
</organism>
<dbReference type="PANTHER" id="PTHR12526:SF630">
    <property type="entry name" value="GLYCOSYLTRANSFERASE"/>
    <property type="match status" value="1"/>
</dbReference>
<dbReference type="Pfam" id="PF13439">
    <property type="entry name" value="Glyco_transf_4"/>
    <property type="match status" value="1"/>
</dbReference>
<dbReference type="InterPro" id="IPR001296">
    <property type="entry name" value="Glyco_trans_1"/>
</dbReference>
<evidence type="ECO:0000259" key="2">
    <source>
        <dbReference type="Pfam" id="PF13439"/>
    </source>
</evidence>
<feature type="domain" description="Glycosyltransferase subfamily 4-like N-terminal" evidence="2">
    <location>
        <begin position="13"/>
        <end position="170"/>
    </location>
</feature>
<dbReference type="GO" id="GO:0016757">
    <property type="term" value="F:glycosyltransferase activity"/>
    <property type="evidence" value="ECO:0007669"/>
    <property type="project" value="InterPro"/>
</dbReference>
<gene>
    <name evidence="3" type="ORF">BD847_1674</name>
</gene>
<protein>
    <submittedName>
        <fullName evidence="3">Glycosyltransferase involved in cell wall biosynthesis</fullName>
    </submittedName>
</protein>
<dbReference type="SUPFAM" id="SSF53756">
    <property type="entry name" value="UDP-Glycosyltransferase/glycogen phosphorylase"/>
    <property type="match status" value="1"/>
</dbReference>